<keyword evidence="13" id="KW-0460">Magnesium</keyword>
<feature type="binding site" evidence="13">
    <location>
        <position position="122"/>
    </location>
    <ligand>
        <name>Mg(2+)</name>
        <dbReference type="ChEBI" id="CHEBI:18420"/>
    </ligand>
</feature>
<evidence type="ECO:0000256" key="5">
    <source>
        <dbReference type="ARBA" id="ARBA00019087"/>
    </source>
</evidence>
<accession>A0A1H7K278</accession>
<feature type="binding site" evidence="12">
    <location>
        <position position="167"/>
    </location>
    <ligand>
        <name>CoA</name>
        <dbReference type="ChEBI" id="CHEBI:57287"/>
    </ligand>
</feature>
<dbReference type="Pfam" id="PF01648">
    <property type="entry name" value="ACPS"/>
    <property type="match status" value="1"/>
</dbReference>
<comment type="catalytic activity">
    <reaction evidence="11">
        <text>apo-[peptidyl-carrier protein] + CoA = holo-[peptidyl-carrier protein] + adenosine 3',5'-bisphosphate + H(+)</text>
        <dbReference type="Rhea" id="RHEA:46228"/>
        <dbReference type="Rhea" id="RHEA-COMP:11479"/>
        <dbReference type="Rhea" id="RHEA-COMP:11480"/>
        <dbReference type="ChEBI" id="CHEBI:15378"/>
        <dbReference type="ChEBI" id="CHEBI:29999"/>
        <dbReference type="ChEBI" id="CHEBI:57287"/>
        <dbReference type="ChEBI" id="CHEBI:58343"/>
        <dbReference type="ChEBI" id="CHEBI:64479"/>
    </reaction>
</comment>
<comment type="similarity">
    <text evidence="3">Belongs to the P-Pant transferase superfamily. EntD family.</text>
</comment>
<dbReference type="PRINTS" id="PR01399">
    <property type="entry name" value="ENTSNTHTASED"/>
</dbReference>
<dbReference type="SUPFAM" id="SSF56214">
    <property type="entry name" value="4'-phosphopantetheinyl transferase"/>
    <property type="match status" value="1"/>
</dbReference>
<dbReference type="Pfam" id="PF17837">
    <property type="entry name" value="4PPT_N"/>
    <property type="match status" value="1"/>
</dbReference>
<feature type="domain" description="4'-phosphopantetheinyl transferase N-terminal" evidence="15">
    <location>
        <begin position="46"/>
        <end position="110"/>
    </location>
</feature>
<feature type="binding site" evidence="12">
    <location>
        <position position="121"/>
    </location>
    <ligand>
        <name>CoA</name>
        <dbReference type="ChEBI" id="CHEBI:57287"/>
    </ligand>
</feature>
<evidence type="ECO:0000256" key="1">
    <source>
        <dbReference type="ARBA" id="ARBA00003937"/>
    </source>
</evidence>
<dbReference type="EMBL" id="FOAS01000005">
    <property type="protein sequence ID" value="SEK81041.1"/>
    <property type="molecule type" value="Genomic_DNA"/>
</dbReference>
<keyword evidence="13" id="KW-0479">Metal-binding</keyword>
<feature type="binding site" evidence="12">
    <location>
        <position position="63"/>
    </location>
    <ligand>
        <name>CoA</name>
        <dbReference type="ChEBI" id="CHEBI:57287"/>
    </ligand>
</feature>
<feature type="binding site" evidence="13">
    <location>
        <position position="123"/>
    </location>
    <ligand>
        <name>Mg(2+)</name>
        <dbReference type="ChEBI" id="CHEBI:18420"/>
    </ligand>
</feature>
<dbReference type="GO" id="GO:0000287">
    <property type="term" value="F:magnesium ion binding"/>
    <property type="evidence" value="ECO:0007669"/>
    <property type="project" value="InterPro"/>
</dbReference>
<evidence type="ECO:0000313" key="17">
    <source>
        <dbReference type="Proteomes" id="UP000185766"/>
    </source>
</evidence>
<feature type="binding site" evidence="12">
    <location>
        <position position="171"/>
    </location>
    <ligand>
        <name>CoA</name>
        <dbReference type="ChEBI" id="CHEBI:57287"/>
    </ligand>
</feature>
<dbReference type="GO" id="GO:0009366">
    <property type="term" value="C:enterobactin synthetase complex"/>
    <property type="evidence" value="ECO:0007669"/>
    <property type="project" value="InterPro"/>
</dbReference>
<evidence type="ECO:0000256" key="12">
    <source>
        <dbReference type="PIRSR" id="PIRSR603542-1"/>
    </source>
</evidence>
<organism evidence="16 17">
    <name type="scientific">Atopomonas hussainii</name>
    <dbReference type="NCBI Taxonomy" id="1429083"/>
    <lineage>
        <taxon>Bacteria</taxon>
        <taxon>Pseudomonadati</taxon>
        <taxon>Pseudomonadota</taxon>
        <taxon>Gammaproteobacteria</taxon>
        <taxon>Pseudomonadales</taxon>
        <taxon>Pseudomonadaceae</taxon>
        <taxon>Atopomonas</taxon>
    </lineage>
</organism>
<keyword evidence="6" id="KW-0808">Transferase</keyword>
<evidence type="ECO:0000256" key="3">
    <source>
        <dbReference type="ARBA" id="ARBA00008342"/>
    </source>
</evidence>
<dbReference type="STRING" id="1429083.GCA_001885685_01295"/>
<dbReference type="Gene3D" id="3.90.470.20">
    <property type="entry name" value="4'-phosphopantetheinyl transferase domain"/>
    <property type="match status" value="1"/>
</dbReference>
<comment type="subunit">
    <text evidence="4">EntB, EntD, EntE, and EntF form a multienzyme complex called enterobactin synthase.</text>
</comment>
<comment type="function">
    <text evidence="1">Involved in the biosynthesis of the siderophore enterobactin (enterochelin), which is a macrocyclic trimeric lactone of N-(2,3-dihydroxybenzoyl)-serine. The serine trilactone serves as a scaffolding for the three catechol functionalities that provide hexadentate coordination for the tightly ligated iron(2+) atoms. Plays an essential role in the assembly of the enterobactin by catalyzing the transfer of the 4'-phosphopantetheine (Ppant) moiety from coenzyme A to the apo-domains of both EntB (ArCP domain) and EntF (PCP domain) to yield their holo-forms which make them competent for the activation of 2,3-dihydroxybenzoate (DHB) and L-serine, respectively.</text>
</comment>
<comment type="catalytic activity">
    <reaction evidence="10">
        <text>apo-[aryl-carrier protein] + CoA = holo-[aryl-carrier protein] + adenosine 3',5'-bisphosphate + H(+)</text>
        <dbReference type="Rhea" id="RHEA:48404"/>
        <dbReference type="Rhea" id="RHEA-COMP:15903"/>
        <dbReference type="Rhea" id="RHEA-COMP:17557"/>
        <dbReference type="ChEBI" id="CHEBI:15378"/>
        <dbReference type="ChEBI" id="CHEBI:29999"/>
        <dbReference type="ChEBI" id="CHEBI:57287"/>
        <dbReference type="ChEBI" id="CHEBI:58343"/>
        <dbReference type="ChEBI" id="CHEBI:64479"/>
    </reaction>
</comment>
<dbReference type="UniPathway" id="UPA00017"/>
<dbReference type="RefSeq" id="WP_074866426.1">
    <property type="nucleotide sequence ID" value="NZ_FOAS01000005.1"/>
</dbReference>
<keyword evidence="17" id="KW-1185">Reference proteome</keyword>
<feature type="binding site" evidence="13">
    <location>
        <position position="121"/>
    </location>
    <ligand>
        <name>Mg(2+)</name>
        <dbReference type="ChEBI" id="CHEBI:18420"/>
    </ligand>
</feature>
<evidence type="ECO:0000256" key="9">
    <source>
        <dbReference type="ARBA" id="ARBA00031996"/>
    </source>
</evidence>
<reference evidence="16 17" key="1">
    <citation type="submission" date="2016-10" db="EMBL/GenBank/DDBJ databases">
        <authorList>
            <person name="de Groot N.N."/>
        </authorList>
    </citation>
    <scope>NUCLEOTIDE SEQUENCE [LARGE SCALE GENOMIC DNA]</scope>
    <source>
        <strain evidence="16 17">JCM 19513</strain>
    </source>
</reference>
<name>A0A1H7K278_9GAMM</name>
<evidence type="ECO:0000256" key="11">
    <source>
        <dbReference type="ARBA" id="ARBA00049191"/>
    </source>
</evidence>
<feature type="domain" description="4'-phosphopantetheinyl transferase" evidence="14">
    <location>
        <begin position="117"/>
        <end position="213"/>
    </location>
</feature>
<evidence type="ECO:0000256" key="6">
    <source>
        <dbReference type="ARBA" id="ARBA00022679"/>
    </source>
</evidence>
<feature type="binding site" evidence="12">
    <location>
        <position position="55"/>
    </location>
    <ligand>
        <name>CoA</name>
        <dbReference type="ChEBI" id="CHEBI:57287"/>
    </ligand>
</feature>
<evidence type="ECO:0000259" key="14">
    <source>
        <dbReference type="Pfam" id="PF01648"/>
    </source>
</evidence>
<dbReference type="InterPro" id="IPR037143">
    <property type="entry name" value="4-PPantetheinyl_Trfase_dom_sf"/>
</dbReference>
<evidence type="ECO:0000313" key="16">
    <source>
        <dbReference type="EMBL" id="SEK81041.1"/>
    </source>
</evidence>
<feature type="binding site" evidence="12">
    <location>
        <begin position="99"/>
        <end position="100"/>
    </location>
    <ligand>
        <name>CoA</name>
        <dbReference type="ChEBI" id="CHEBI:57287"/>
    </ligand>
</feature>
<dbReference type="InterPro" id="IPR003542">
    <property type="entry name" value="Enbac_synth_compD-like"/>
</dbReference>
<dbReference type="AlphaFoldDB" id="A0A1H7K278"/>
<evidence type="ECO:0000256" key="8">
    <source>
        <dbReference type="ARBA" id="ARBA00029894"/>
    </source>
</evidence>
<dbReference type="InterPro" id="IPR008278">
    <property type="entry name" value="4-PPantetheinyl_Trfase_dom"/>
</dbReference>
<evidence type="ECO:0000256" key="4">
    <source>
        <dbReference type="ARBA" id="ARBA00011503"/>
    </source>
</evidence>
<gene>
    <name evidence="16" type="ORF">SAMN05216214_105130</name>
</gene>
<dbReference type="PANTHER" id="PTHR38096:SF1">
    <property type="entry name" value="ENTEROBACTIN SYNTHASE COMPONENT D"/>
    <property type="match status" value="1"/>
</dbReference>
<keyword evidence="7" id="KW-0259">Enterobactin biosynthesis</keyword>
<dbReference type="InterPro" id="IPR041354">
    <property type="entry name" value="4PPT_N"/>
</dbReference>
<dbReference type="GO" id="GO:0009239">
    <property type="term" value="P:enterobactin biosynthetic process"/>
    <property type="evidence" value="ECO:0007669"/>
    <property type="project" value="UniProtKB-UniPathway"/>
</dbReference>
<evidence type="ECO:0000256" key="10">
    <source>
        <dbReference type="ARBA" id="ARBA00049176"/>
    </source>
</evidence>
<evidence type="ECO:0000256" key="13">
    <source>
        <dbReference type="PIRSR" id="PIRSR603542-2"/>
    </source>
</evidence>
<evidence type="ECO:0000256" key="2">
    <source>
        <dbReference type="ARBA" id="ARBA00004993"/>
    </source>
</evidence>
<sequence>MSAPVTTAFTPDLSWHWPSALPTQGIALKACRFDPKATPASHTLPEHLQRAAVKRQQEYLAGRWCVAQAQQALGLSVSNPAIGEDRAPQWPTEQCGSISHSQGRAAAIVADRRYWQSVGLDIEHCLTEARAQRLAGEILTPAELQQWQNLPNDQQARALTLSFCLKEALFKTLYPLTGVRFYFHDAECLSSTDSRATSGQSYLRLNKTLSNAWPAGRELTAHWQWQADAVLGFLAIAHGE</sequence>
<evidence type="ECO:0000256" key="7">
    <source>
        <dbReference type="ARBA" id="ARBA00023191"/>
    </source>
</evidence>
<dbReference type="Proteomes" id="UP000185766">
    <property type="component" value="Unassembled WGS sequence"/>
</dbReference>
<protein>
    <recommendedName>
        <fullName evidence="5">Enterobactin synthase component D</fullName>
    </recommendedName>
    <alternativeName>
        <fullName evidence="8">4'-phosphopantetheinyl transferase EntD</fullName>
    </alternativeName>
    <alternativeName>
        <fullName evidence="9">Enterochelin synthase D</fullName>
    </alternativeName>
</protein>
<dbReference type="GO" id="GO:0008897">
    <property type="term" value="F:holo-[acyl-carrier-protein] synthase activity"/>
    <property type="evidence" value="ECO:0007669"/>
    <property type="project" value="InterPro"/>
</dbReference>
<evidence type="ECO:0000259" key="15">
    <source>
        <dbReference type="Pfam" id="PF17837"/>
    </source>
</evidence>
<comment type="pathway">
    <text evidence="2">Siderophore biosynthesis; enterobactin biosynthesis.</text>
</comment>
<dbReference type="GO" id="GO:0005886">
    <property type="term" value="C:plasma membrane"/>
    <property type="evidence" value="ECO:0007669"/>
    <property type="project" value="TreeGrafter"/>
</dbReference>
<dbReference type="PANTHER" id="PTHR38096">
    <property type="entry name" value="ENTEROBACTIN SYNTHASE COMPONENT D"/>
    <property type="match status" value="1"/>
</dbReference>
<comment type="cofactor">
    <cofactor evidence="13">
        <name>Mg(2+)</name>
        <dbReference type="ChEBI" id="CHEBI:18420"/>
    </cofactor>
</comment>
<proteinExistence type="inferred from homology"/>